<keyword evidence="2" id="KW-1185">Reference proteome</keyword>
<name>A0A5B0N3J3_PUCGR</name>
<dbReference type="PANTHER" id="PTHR33099">
    <property type="entry name" value="FE2OG DIOXYGENASE DOMAIN-CONTAINING PROTEIN"/>
    <property type="match status" value="1"/>
</dbReference>
<dbReference type="OrthoDB" id="2506106at2759"/>
<evidence type="ECO:0000313" key="1">
    <source>
        <dbReference type="EMBL" id="KAA1082509.1"/>
    </source>
</evidence>
<proteinExistence type="predicted"/>
<dbReference type="AlphaFoldDB" id="A0A5B0N3J3"/>
<dbReference type="EMBL" id="VSWC01000119">
    <property type="protein sequence ID" value="KAA1082509.1"/>
    <property type="molecule type" value="Genomic_DNA"/>
</dbReference>
<protein>
    <submittedName>
        <fullName evidence="1">Uncharacterized protein</fullName>
    </submittedName>
</protein>
<dbReference type="PANTHER" id="PTHR33099:SF7">
    <property type="entry name" value="MYND-TYPE DOMAIN-CONTAINING PROTEIN"/>
    <property type="match status" value="1"/>
</dbReference>
<sequence length="143" mass="15650">MTTKTDYQANLKAELIKGFAAITTPGSFAAWEALPTTPPAGLSVDGVGQIDMPLSEGQIRELIAKAHQAPYGHRSETLVDLSVRNTWEINGNQLSFLDPAWQGYLLKLSKTVASKLGIMGPIRAELYKMLIYEKGAMFKAHTE</sequence>
<accession>A0A5B0N3J3</accession>
<comment type="caution">
    <text evidence="1">The sequence shown here is derived from an EMBL/GenBank/DDBJ whole genome shotgun (WGS) entry which is preliminary data.</text>
</comment>
<dbReference type="Proteomes" id="UP000324748">
    <property type="component" value="Unassembled WGS sequence"/>
</dbReference>
<gene>
    <name evidence="1" type="ORF">PGT21_005771</name>
</gene>
<reference evidence="1 2" key="1">
    <citation type="submission" date="2019-05" db="EMBL/GenBank/DDBJ databases">
        <title>Emergence of the Ug99 lineage of the wheat stem rust pathogen through somatic hybridization.</title>
        <authorList>
            <person name="Li F."/>
            <person name="Upadhyaya N.M."/>
            <person name="Sperschneider J."/>
            <person name="Matny O."/>
            <person name="Nguyen-Phuc H."/>
            <person name="Mago R."/>
            <person name="Raley C."/>
            <person name="Miller M.E."/>
            <person name="Silverstein K.A.T."/>
            <person name="Henningsen E."/>
            <person name="Hirsch C.D."/>
            <person name="Visser B."/>
            <person name="Pretorius Z.A."/>
            <person name="Steffenson B.J."/>
            <person name="Schwessinger B."/>
            <person name="Dodds P.N."/>
            <person name="Figueroa M."/>
        </authorList>
    </citation>
    <scope>NUCLEOTIDE SEQUENCE [LARGE SCALE GENOMIC DNA]</scope>
    <source>
        <strain evidence="1">21-0</strain>
    </source>
</reference>
<evidence type="ECO:0000313" key="2">
    <source>
        <dbReference type="Proteomes" id="UP000324748"/>
    </source>
</evidence>
<organism evidence="1 2">
    <name type="scientific">Puccinia graminis f. sp. tritici</name>
    <dbReference type="NCBI Taxonomy" id="56615"/>
    <lineage>
        <taxon>Eukaryota</taxon>
        <taxon>Fungi</taxon>
        <taxon>Dikarya</taxon>
        <taxon>Basidiomycota</taxon>
        <taxon>Pucciniomycotina</taxon>
        <taxon>Pucciniomycetes</taxon>
        <taxon>Pucciniales</taxon>
        <taxon>Pucciniaceae</taxon>
        <taxon>Puccinia</taxon>
    </lineage>
</organism>